<feature type="transmembrane region" description="Helical" evidence="2">
    <location>
        <begin position="102"/>
        <end position="118"/>
    </location>
</feature>
<accession>B8G4Q2</accession>
<feature type="coiled-coil region" evidence="1">
    <location>
        <begin position="173"/>
        <end position="221"/>
    </location>
</feature>
<keyword evidence="5" id="KW-1185">Reference proteome</keyword>
<dbReference type="Proteomes" id="UP000002508">
    <property type="component" value="Chromosome"/>
</dbReference>
<dbReference type="eggNOG" id="COG1366">
    <property type="taxonomic scope" value="Bacteria"/>
</dbReference>
<dbReference type="Pfam" id="PF01740">
    <property type="entry name" value="STAS"/>
    <property type="match status" value="1"/>
</dbReference>
<dbReference type="PROSITE" id="PS50801">
    <property type="entry name" value="STAS"/>
    <property type="match status" value="1"/>
</dbReference>
<feature type="transmembrane region" description="Helical" evidence="2">
    <location>
        <begin position="154"/>
        <end position="177"/>
    </location>
</feature>
<feature type="domain" description="STAS" evidence="3">
    <location>
        <begin position="247"/>
        <end position="358"/>
    </location>
</feature>
<gene>
    <name evidence="4" type="ordered locus">Cagg_2660</name>
</gene>
<evidence type="ECO:0000259" key="3">
    <source>
        <dbReference type="PROSITE" id="PS50801"/>
    </source>
</evidence>
<keyword evidence="2" id="KW-0472">Membrane</keyword>
<keyword evidence="2" id="KW-0812">Transmembrane</keyword>
<dbReference type="SUPFAM" id="SSF52091">
    <property type="entry name" value="SpoIIaa-like"/>
    <property type="match status" value="1"/>
</dbReference>
<organism evidence="4 5">
    <name type="scientific">Chloroflexus aggregans (strain MD-66 / DSM 9485)</name>
    <dbReference type="NCBI Taxonomy" id="326427"/>
    <lineage>
        <taxon>Bacteria</taxon>
        <taxon>Bacillati</taxon>
        <taxon>Chloroflexota</taxon>
        <taxon>Chloroflexia</taxon>
        <taxon>Chloroflexales</taxon>
        <taxon>Chloroflexineae</taxon>
        <taxon>Chloroflexaceae</taxon>
        <taxon>Chloroflexus</taxon>
    </lineage>
</organism>
<dbReference type="HOGENOM" id="CLU_061564_0_0_0"/>
<evidence type="ECO:0000313" key="4">
    <source>
        <dbReference type="EMBL" id="ACL25528.1"/>
    </source>
</evidence>
<protein>
    <submittedName>
        <fullName evidence="4">Anti-sigma-factor antagonist</fullName>
    </submittedName>
</protein>
<evidence type="ECO:0000256" key="2">
    <source>
        <dbReference type="SAM" id="Phobius"/>
    </source>
</evidence>
<dbReference type="AlphaFoldDB" id="B8G4Q2"/>
<feature type="transmembrane region" description="Helical" evidence="2">
    <location>
        <begin position="24"/>
        <end position="46"/>
    </location>
</feature>
<dbReference type="Gene3D" id="3.30.750.24">
    <property type="entry name" value="STAS domain"/>
    <property type="match status" value="1"/>
</dbReference>
<dbReference type="KEGG" id="cag:Cagg_2660"/>
<name>B8G4Q2_CHLAD</name>
<dbReference type="InterPro" id="IPR002645">
    <property type="entry name" value="STAS_dom"/>
</dbReference>
<reference evidence="4" key="1">
    <citation type="submission" date="2008-12" db="EMBL/GenBank/DDBJ databases">
        <title>Complete sequence of Chloroflexus aggregans DSM 9485.</title>
        <authorList>
            <consortium name="US DOE Joint Genome Institute"/>
            <person name="Lucas S."/>
            <person name="Copeland A."/>
            <person name="Lapidus A."/>
            <person name="Glavina del Rio T."/>
            <person name="Dalin E."/>
            <person name="Tice H."/>
            <person name="Pitluck S."/>
            <person name="Foster B."/>
            <person name="Larimer F."/>
            <person name="Land M."/>
            <person name="Hauser L."/>
            <person name="Kyrpides N."/>
            <person name="Mikhailova N."/>
            <person name="Bryant D."/>
            <person name="Richardson P."/>
        </authorList>
    </citation>
    <scope>NUCLEOTIDE SEQUENCE</scope>
    <source>
        <strain evidence="4">DSM 9485</strain>
    </source>
</reference>
<keyword evidence="2" id="KW-1133">Transmembrane helix</keyword>
<sequence>MIRHLASLIAVQARTPDEERRGRILVTLSLGVVAILLTIGIVLTLFQPTLSRFINLGLATLVFATAAWLGRKGFVTAGSYVLIVVSGIGALSGMFLNPNSPFNIFYLPLSVLLASVLLRPHQIWVVLGLALAALGGVVISLPSSQRAMIALDLAAAHVTVLLTVSALITFIGARSLATALDEARGLRQQAEEANRRLAELNADLERRVAERTAALEQLTVEQQATMAQLQAALAAQQRLNQQIINLSAPMIPINDETLVTPIIGQLDQTRIQQLLQAALTTIEQTNARVLVIDVTGVAIIDSHAAAGLLQVAQAARLMGAVTVLAGIRPEVAQTLVSLGADLSAIRTAATLQAALAMRS</sequence>
<feature type="transmembrane region" description="Helical" evidence="2">
    <location>
        <begin position="52"/>
        <end position="70"/>
    </location>
</feature>
<dbReference type="CDD" id="cd07041">
    <property type="entry name" value="STAS_RsbR_RsbS_like"/>
    <property type="match status" value="1"/>
</dbReference>
<dbReference type="PANTHER" id="PTHR33745">
    <property type="entry name" value="RSBT ANTAGONIST PROTEIN RSBS-RELATED"/>
    <property type="match status" value="1"/>
</dbReference>
<dbReference type="InterPro" id="IPR036513">
    <property type="entry name" value="STAS_dom_sf"/>
</dbReference>
<dbReference type="EMBL" id="CP001337">
    <property type="protein sequence ID" value="ACL25528.1"/>
    <property type="molecule type" value="Genomic_DNA"/>
</dbReference>
<proteinExistence type="predicted"/>
<keyword evidence="1" id="KW-0175">Coiled coil</keyword>
<dbReference type="PANTHER" id="PTHR33745:SF1">
    <property type="entry name" value="RSBT ANTAGONIST PROTEIN RSBS"/>
    <property type="match status" value="1"/>
</dbReference>
<evidence type="ECO:0000256" key="1">
    <source>
        <dbReference type="SAM" id="Coils"/>
    </source>
</evidence>
<feature type="transmembrane region" description="Helical" evidence="2">
    <location>
        <begin position="123"/>
        <end position="142"/>
    </location>
</feature>
<feature type="transmembrane region" description="Helical" evidence="2">
    <location>
        <begin position="77"/>
        <end position="96"/>
    </location>
</feature>
<dbReference type="OrthoDB" id="153847at2"/>
<evidence type="ECO:0000313" key="5">
    <source>
        <dbReference type="Proteomes" id="UP000002508"/>
    </source>
</evidence>
<dbReference type="InterPro" id="IPR051932">
    <property type="entry name" value="Bact_StressResp_Reg"/>
</dbReference>
<dbReference type="STRING" id="326427.Cagg_2660"/>
<dbReference type="RefSeq" id="WP_015941385.1">
    <property type="nucleotide sequence ID" value="NC_011831.1"/>
</dbReference>